<dbReference type="EMBL" id="AP012029">
    <property type="protein sequence ID" value="BAJ63908.1"/>
    <property type="molecule type" value="Genomic_DNA"/>
</dbReference>
<evidence type="ECO:0000313" key="2">
    <source>
        <dbReference type="Proteomes" id="UP000008922"/>
    </source>
</evidence>
<dbReference type="KEGG" id="atm:ANT_18820"/>
<keyword evidence="2" id="KW-1185">Reference proteome</keyword>
<dbReference type="InterPro" id="IPR027396">
    <property type="entry name" value="DsrEFH-like"/>
</dbReference>
<dbReference type="InParanoid" id="E8N644"/>
<dbReference type="RefSeq" id="WP_013560285.1">
    <property type="nucleotide sequence ID" value="NC_014960.1"/>
</dbReference>
<gene>
    <name evidence="1" type="ordered locus">ANT_18820</name>
</gene>
<organism evidence="1 2">
    <name type="scientific">Anaerolinea thermophila (strain DSM 14523 / JCM 11388 / NBRC 100420 / UNI-1)</name>
    <dbReference type="NCBI Taxonomy" id="926569"/>
    <lineage>
        <taxon>Bacteria</taxon>
        <taxon>Bacillati</taxon>
        <taxon>Chloroflexota</taxon>
        <taxon>Anaerolineae</taxon>
        <taxon>Anaerolineales</taxon>
        <taxon>Anaerolineaceae</taxon>
        <taxon>Anaerolinea</taxon>
    </lineage>
</organism>
<dbReference type="HOGENOM" id="CLU_097491_1_0_0"/>
<dbReference type="Pfam" id="PF02635">
    <property type="entry name" value="DsrE"/>
    <property type="match status" value="1"/>
</dbReference>
<dbReference type="InterPro" id="IPR003787">
    <property type="entry name" value="Sulphur_relay_DsrE/F-like"/>
</dbReference>
<evidence type="ECO:0000313" key="1">
    <source>
        <dbReference type="EMBL" id="BAJ63908.1"/>
    </source>
</evidence>
<dbReference type="eggNOG" id="COG1553">
    <property type="taxonomic scope" value="Bacteria"/>
</dbReference>
<dbReference type="Gene3D" id="3.40.1260.10">
    <property type="entry name" value="DsrEFH-like"/>
    <property type="match status" value="1"/>
</dbReference>
<reference evidence="1 2" key="1">
    <citation type="submission" date="2010-12" db="EMBL/GenBank/DDBJ databases">
        <title>Whole genome sequence of Anaerolinea thermophila UNI-1.</title>
        <authorList>
            <person name="Narita-Yamada S."/>
            <person name="Kishi E."/>
            <person name="Watanabe Y."/>
            <person name="Takasaki K."/>
            <person name="Ankai A."/>
            <person name="Oguchi A."/>
            <person name="Fukui S."/>
            <person name="Takahashi M."/>
            <person name="Yashiro I."/>
            <person name="Hosoyama A."/>
            <person name="Sekiguchi Y."/>
            <person name="Hanada S."/>
            <person name="Fujita N."/>
        </authorList>
    </citation>
    <scope>NUCLEOTIDE SEQUENCE [LARGE SCALE GENOMIC DNA]</scope>
    <source>
        <strain evidence="2">DSM 14523 / JCM 11388 / NBRC 100420 / UNI-1</strain>
    </source>
</reference>
<dbReference type="SUPFAM" id="SSF75169">
    <property type="entry name" value="DsrEFH-like"/>
    <property type="match status" value="1"/>
</dbReference>
<dbReference type="AlphaFoldDB" id="E8N644"/>
<accession>E8N644</accession>
<dbReference type="Proteomes" id="UP000008922">
    <property type="component" value="Chromosome"/>
</dbReference>
<sequence length="113" mass="12435">MKQDLVILFTHYGMGDGPQDLQQTLIRKFLTLWFESGQIPAKMIFYTDGVKLACQGSPVLDQLKAFEAQGTEIVLCQTCLDRYGLIDQVSVGIVGGMGDIIEALQKAPKVITI</sequence>
<dbReference type="STRING" id="926569.ANT_18820"/>
<dbReference type="OrthoDB" id="9801500at2"/>
<name>E8N644_ANATU</name>
<proteinExistence type="predicted"/>
<protein>
    <submittedName>
        <fullName evidence="1">Uncharacterized protein</fullName>
    </submittedName>
</protein>